<dbReference type="EMDB" id="EMD-15025"/>
<protein>
    <submittedName>
        <fullName evidence="4">Proteasome beta 6 subunit, putative</fullName>
    </submittedName>
</protein>
<evidence type="ECO:0000313" key="5">
    <source>
        <dbReference type="Proteomes" id="UP000419144"/>
    </source>
</evidence>
<dbReference type="GO" id="GO:0051603">
    <property type="term" value="P:proteolysis involved in protein catabolic process"/>
    <property type="evidence" value="ECO:0007669"/>
    <property type="project" value="InterPro"/>
</dbReference>
<dbReference type="VEuPathDB" id="TriTrypDB:LtaPh_0601100"/>
<dbReference type="Gene3D" id="3.60.20.10">
    <property type="entry name" value="Glutamine Phosphoribosylpyrophosphate, subunit 1, domain 1"/>
    <property type="match status" value="1"/>
</dbReference>
<dbReference type="InterPro" id="IPR016050">
    <property type="entry name" value="Proteasome_bsu_CS"/>
</dbReference>
<dbReference type="CDD" id="cd03757">
    <property type="entry name" value="proteasome_beta_type_1"/>
    <property type="match status" value="1"/>
</dbReference>
<dbReference type="SUPFAM" id="SSF56235">
    <property type="entry name" value="N-terminal nucleophile aminohydrolases (Ntn hydrolases)"/>
    <property type="match status" value="1"/>
</dbReference>
<evidence type="ECO:0000256" key="3">
    <source>
        <dbReference type="ARBA" id="ARBA00022942"/>
    </source>
</evidence>
<reference evidence="7" key="3">
    <citation type="journal article" date="2023" name="J. Med. Chem.">
        <title>Structure-Guided Design and Synthesis of a Pyridazinone Series of &lt;i&gt;Trypanosoma cruzi&lt;/i&gt; Proteasome Inhibitors.</title>
        <authorList>
            <person name="Thomas M.G."/>
            <person name="McGonagle K."/>
            <person name="Rowland P."/>
            <person name="Robinson D.A."/>
            <person name="Dodd P.G."/>
            <person name="Camino-Diaz I."/>
            <person name="Campbell L."/>
            <person name="Cantizani J."/>
            <person name="Castaneda P."/>
            <person name="Conn D."/>
            <person name="Craggs P.D."/>
            <person name="Edwards D."/>
            <person name="Ferguson L."/>
            <person name="Fosberry A."/>
            <person name="Frame L."/>
            <person name="Goswami P."/>
            <person name="Hu X."/>
            <person name="Korczynska J."/>
            <person name="MacLean L."/>
            <person name="Martin J."/>
            <person name="Mutter N."/>
            <person name="Osuna-Cabello M."/>
            <person name="Paterson C."/>
            <person name="Pena I."/>
            <person name="Pinto E.G."/>
            <person name="Pont C."/>
            <person name="Riley J."/>
            <person name="Shishikura Y."/>
            <person name="Simeons F.R.C."/>
            <person name="Stojanovski L."/>
            <person name="Thomas J."/>
            <person name="Wrobel K."/>
            <person name="Young R.J."/>
            <person name="Zmuda F."/>
            <person name="Zuccotto F."/>
            <person name="Read K.D."/>
            <person name="Gilbert I.H."/>
            <person name="Marco M."/>
            <person name="Miles T.J."/>
            <person name="Manzano P."/>
            <person name="De Rycker M."/>
        </authorList>
    </citation>
    <scope>STRUCTURE BY ELECTRON MICROSCOPY (2.59 ANGSTROMS)</scope>
</reference>
<evidence type="ECO:0007829" key="6">
    <source>
        <dbReference type="PDB" id="7ZYJ"/>
    </source>
</evidence>
<evidence type="ECO:0000256" key="2">
    <source>
        <dbReference type="ARBA" id="ARBA00022490"/>
    </source>
</evidence>
<sequence length="339" mass="37638">MASSSPPLLPFSSFVVAVVAIHLSFRVFCVGAQSLCKCCSCVPACALPLCFSSSPSVSAEDVALALFAHPKVLTHRPTARYSPILSLLHYAVMIEDHAEYGHNYYPQKLASSTLTLPQQGAKQQQWSPYQDNGGTTAAIAGKDFVILAGDTRLNGDFCLHSRHDQSKIFQLTPYTYMASNGMQADRLQLQQMLKYRVKWYKYNNGGKVPSTKAIAQLMSTMLYHRRFFPYYTFNMVVGLDEEGHGVCYSYDAVGSTEPFLYGTRGSAASFVEPLLDCLINRQHMTSQAPPEMTKEETLAMLKNAFTGAAERDIYTGDSVSFFIITKDGVQQESFELRKD</sequence>
<dbReference type="Pfam" id="PF00227">
    <property type="entry name" value="Proteasome"/>
    <property type="match status" value="1"/>
</dbReference>
<dbReference type="GO" id="GO:0005737">
    <property type="term" value="C:cytoplasm"/>
    <property type="evidence" value="ECO:0007669"/>
    <property type="project" value="TreeGrafter"/>
</dbReference>
<dbReference type="EMDB" id="EMD-16963"/>
<evidence type="ECO:0000313" key="4">
    <source>
        <dbReference type="EMBL" id="GET85875.1"/>
    </source>
</evidence>
<name>A0A640K9U9_LEITA</name>
<dbReference type="PROSITE" id="PS51476">
    <property type="entry name" value="PROTEASOME_BETA_2"/>
    <property type="match status" value="1"/>
</dbReference>
<organism evidence="4 5">
    <name type="scientific">Leishmania tarentolae</name>
    <name type="common">Sauroleishmania tarentolae</name>
    <dbReference type="NCBI Taxonomy" id="5689"/>
    <lineage>
        <taxon>Eukaryota</taxon>
        <taxon>Discoba</taxon>
        <taxon>Euglenozoa</taxon>
        <taxon>Kinetoplastea</taxon>
        <taxon>Metakinetoplastina</taxon>
        <taxon>Trypanosomatida</taxon>
        <taxon>Trypanosomatidae</taxon>
        <taxon>Leishmaniinae</taxon>
        <taxon>Leishmania</taxon>
        <taxon>lizard Leishmania</taxon>
    </lineage>
</organism>
<dbReference type="AlphaFoldDB" id="A0A640K9U9"/>
<dbReference type="InterPro" id="IPR029055">
    <property type="entry name" value="Ntn_hydrolases_N"/>
</dbReference>
<dbReference type="OrthoDB" id="268479at2759"/>
<dbReference type="SMR" id="A0A640K9U9"/>
<dbReference type="PDB" id="7ZYJ">
    <property type="method" value="EM"/>
    <property type="resolution" value="2.70 A"/>
    <property type="chains" value="M/m=1-339"/>
</dbReference>
<dbReference type="Proteomes" id="UP000419144">
    <property type="component" value="Unassembled WGS sequence"/>
</dbReference>
<reference evidence="6" key="2">
    <citation type="journal article" date="2022" name="J. Med. Chem.">
        <title>Discovery of Novel Quinoline-Based Proteasome Inhibitors for Human African Trypanosomiasis (HAT).</title>
        <authorList>
            <person name="Koester D.C."/>
            <person name="Marx V.M."/>
            <person name="Williams S."/>
            <person name="Jiricek J."/>
            <person name="Dauphinais M."/>
            <person name="Rene O."/>
            <person name="Miller S.L."/>
            <person name="Zhang L."/>
            <person name="Patra D."/>
            <person name="Chen Y.L."/>
            <person name="Cheung H."/>
            <person name="Gable J."/>
            <person name="Lakshminarayana S.B."/>
            <person name="Osborne C."/>
            <person name="Galarneau J.R."/>
            <person name="Kulkarni U."/>
            <person name="Richmond W."/>
            <person name="Bretz A."/>
            <person name="Xiao L."/>
            <person name="Supek F."/>
            <person name="Wiesmann C."/>
            <person name="Honnappa S."/>
            <person name="Be C."/>
            <person name="Maser P."/>
            <person name="Kaiser M."/>
            <person name="Ritchie R."/>
            <person name="Barrett M.P."/>
            <person name="Diagana T.T."/>
            <person name="Sarko C."/>
            <person name="Rao S.P.S."/>
        </authorList>
    </citation>
    <scope>STRUCTURE BY ELECTRON MICROSCOPY (2.70 ANGSTROMS)</scope>
</reference>
<keyword evidence="3 4" id="KW-0647">Proteasome</keyword>
<dbReference type="EMBL" id="BLBS01000007">
    <property type="protein sequence ID" value="GET85875.1"/>
    <property type="molecule type" value="Genomic_DNA"/>
</dbReference>
<gene>
    <name evidence="4" type="ORF">LtaPh_0601100</name>
</gene>
<evidence type="ECO:0000256" key="1">
    <source>
        <dbReference type="ARBA" id="ARBA00004123"/>
    </source>
</evidence>
<keyword evidence="5" id="KW-1185">Reference proteome</keyword>
<keyword evidence="2" id="KW-0963">Cytoplasm</keyword>
<dbReference type="InterPro" id="IPR023333">
    <property type="entry name" value="Proteasome_suB-type"/>
</dbReference>
<dbReference type="PANTHER" id="PTHR32194">
    <property type="entry name" value="METALLOPROTEASE TLDD"/>
    <property type="match status" value="1"/>
</dbReference>
<proteinExistence type="evidence at protein level"/>
<comment type="subcellular location">
    <subcellularLocation>
        <location evidence="1">Nucleus</location>
    </subcellularLocation>
</comment>
<dbReference type="GO" id="GO:0005634">
    <property type="term" value="C:nucleus"/>
    <property type="evidence" value="ECO:0007669"/>
    <property type="project" value="UniProtKB-SubCell"/>
</dbReference>
<dbReference type="FunFam" id="3.60.20.10:FF:000105">
    <property type="entry name" value="Proteasome subunit beta"/>
    <property type="match status" value="1"/>
</dbReference>
<dbReference type="InterPro" id="IPR001353">
    <property type="entry name" value="Proteasome_sua/b"/>
</dbReference>
<accession>A0A640K9U9</accession>
<dbReference type="PROSITE" id="PS00854">
    <property type="entry name" value="PROTEASOME_BETA_1"/>
    <property type="match status" value="1"/>
</dbReference>
<dbReference type="PDB" id="8OLU">
    <property type="method" value="EM"/>
    <property type="resolution" value="2.59 A"/>
    <property type="chains" value="M/a=1-339"/>
</dbReference>
<reference evidence="4" key="1">
    <citation type="submission" date="2019-11" db="EMBL/GenBank/DDBJ databases">
        <title>Leishmania tarentolae CDS.</title>
        <authorList>
            <person name="Goto Y."/>
            <person name="Yamagishi J."/>
        </authorList>
    </citation>
    <scope>NUCLEOTIDE SEQUENCE [LARGE SCALE GENOMIC DNA]</scope>
    <source>
        <strain evidence="4">Parrot Tar II</strain>
    </source>
</reference>
<dbReference type="PANTHER" id="PTHR32194:SF2">
    <property type="entry name" value="PROTEASOME SUBUNIT BETA TYPE-1"/>
    <property type="match status" value="1"/>
</dbReference>
<keyword evidence="6 7" id="KW-0002">3D-structure</keyword>
<evidence type="ECO:0007829" key="7">
    <source>
        <dbReference type="PDB" id="8OLU"/>
    </source>
</evidence>
<dbReference type="GO" id="GO:0005839">
    <property type="term" value="C:proteasome core complex"/>
    <property type="evidence" value="ECO:0007669"/>
    <property type="project" value="InterPro"/>
</dbReference>
<comment type="caution">
    <text evidence="4">The sequence shown here is derived from an EMBL/GenBank/DDBJ whole genome shotgun (WGS) entry which is preliminary data.</text>
</comment>